<keyword evidence="3" id="KW-0804">Transcription</keyword>
<evidence type="ECO:0000259" key="4">
    <source>
        <dbReference type="Pfam" id="PF22381"/>
    </source>
</evidence>
<dbReference type="GO" id="GO:0003677">
    <property type="term" value="F:DNA binding"/>
    <property type="evidence" value="ECO:0007669"/>
    <property type="project" value="UniProtKB-KW"/>
</dbReference>
<reference evidence="6 8" key="2">
    <citation type="submission" date="2018-06" db="EMBL/GenBank/DDBJ databases">
        <authorList>
            <consortium name="Pathogen Informatics"/>
            <person name="Doyle S."/>
        </authorList>
    </citation>
    <scope>NUCLEOTIDE SEQUENCE [LARGE SCALE GENOMIC DNA]</scope>
    <source>
        <strain evidence="6 8">NCTC13832</strain>
    </source>
</reference>
<evidence type="ECO:0000313" key="8">
    <source>
        <dbReference type="Proteomes" id="UP000254100"/>
    </source>
</evidence>
<dbReference type="SUPFAM" id="SSF46785">
    <property type="entry name" value="Winged helix' DNA-binding domain"/>
    <property type="match status" value="1"/>
</dbReference>
<evidence type="ECO:0000313" key="7">
    <source>
        <dbReference type="Proteomes" id="UP000032366"/>
    </source>
</evidence>
<dbReference type="EMBL" id="JXWY01000175">
    <property type="protein sequence ID" value="KIX89720.1"/>
    <property type="molecule type" value="Genomic_DNA"/>
</dbReference>
<evidence type="ECO:0000256" key="1">
    <source>
        <dbReference type="ARBA" id="ARBA00023015"/>
    </source>
</evidence>
<keyword evidence="2" id="KW-0238">DNA-binding</keyword>
<gene>
    <name evidence="6" type="primary">sarU</name>
    <name evidence="6" type="ORF">NCTC13832_01418</name>
    <name evidence="5" type="ORF">TP70_11205</name>
</gene>
<dbReference type="InterPro" id="IPR010166">
    <property type="entry name" value="SarA/Rot_dom"/>
</dbReference>
<dbReference type="STRING" id="569857.TP70_11205"/>
<dbReference type="GO" id="GO:0006355">
    <property type="term" value="P:regulation of DNA-templated transcription"/>
    <property type="evidence" value="ECO:0007669"/>
    <property type="project" value="InterPro"/>
</dbReference>
<dbReference type="NCBIfam" id="TIGR01889">
    <property type="entry name" value="Staph_reg_Sar"/>
    <property type="match status" value="1"/>
</dbReference>
<dbReference type="Proteomes" id="UP000254100">
    <property type="component" value="Unassembled WGS sequence"/>
</dbReference>
<feature type="domain" description="Transcriptional regulator SarA/SarZ/Rot-like helix-turn-helix" evidence="4">
    <location>
        <begin position="21"/>
        <end position="107"/>
    </location>
</feature>
<sequence>MKNGYSMDSELIFFYESYRKKIISEIKKQYGLKLNDILFLYHLKSANSQRISLHKVKQSIDFSLMEVHKSLTALTEMGIIGKERSTEDERKVYITFTDEQYEKMDEILKNFDQIQKSILSDV</sequence>
<accession>A0A0D6XMK4</accession>
<dbReference type="EMBL" id="UHDT01000001">
    <property type="protein sequence ID" value="SUM57730.1"/>
    <property type="molecule type" value="Genomic_DNA"/>
</dbReference>
<evidence type="ECO:0000256" key="2">
    <source>
        <dbReference type="ARBA" id="ARBA00023125"/>
    </source>
</evidence>
<dbReference type="Pfam" id="PF22381">
    <property type="entry name" value="Staph_reg_Sar_Rot"/>
    <property type="match status" value="1"/>
</dbReference>
<dbReference type="RefSeq" id="WP_044361685.1">
    <property type="nucleotide sequence ID" value="NZ_JXWY01000175.1"/>
</dbReference>
<proteinExistence type="predicted"/>
<dbReference type="AlphaFoldDB" id="A0A0D6XMK4"/>
<evidence type="ECO:0000313" key="5">
    <source>
        <dbReference type="EMBL" id="KIX89720.1"/>
    </source>
</evidence>
<dbReference type="Proteomes" id="UP000032366">
    <property type="component" value="Unassembled WGS sequence"/>
</dbReference>
<keyword evidence="7" id="KW-1185">Reference proteome</keyword>
<name>A0A0D6XMK4_9STAP</name>
<reference evidence="5 7" key="1">
    <citation type="submission" date="2015-01" db="EMBL/GenBank/DDBJ databases">
        <authorList>
            <person name="Guo J."/>
        </authorList>
    </citation>
    <scope>NUCLEOTIDE SEQUENCE [LARGE SCALE GENOMIC DNA]</scope>
    <source>
        <strain evidence="5 7">DSM 22147</strain>
    </source>
</reference>
<protein>
    <submittedName>
        <fullName evidence="5 6">Regulator</fullName>
    </submittedName>
</protein>
<keyword evidence="1" id="KW-0805">Transcription regulation</keyword>
<dbReference type="InterPro" id="IPR036388">
    <property type="entry name" value="WH-like_DNA-bd_sf"/>
</dbReference>
<organism evidence="6 8">
    <name type="scientific">Staphylococcus microti</name>
    <dbReference type="NCBI Taxonomy" id="569857"/>
    <lineage>
        <taxon>Bacteria</taxon>
        <taxon>Bacillati</taxon>
        <taxon>Bacillota</taxon>
        <taxon>Bacilli</taxon>
        <taxon>Bacillales</taxon>
        <taxon>Staphylococcaceae</taxon>
        <taxon>Staphylococcus</taxon>
    </lineage>
</organism>
<dbReference type="Gene3D" id="1.10.10.10">
    <property type="entry name" value="Winged helix-like DNA-binding domain superfamily/Winged helix DNA-binding domain"/>
    <property type="match status" value="1"/>
</dbReference>
<dbReference type="InterPro" id="IPR055166">
    <property type="entry name" value="Transc_reg_Sar_Rot_HTH"/>
</dbReference>
<evidence type="ECO:0000256" key="3">
    <source>
        <dbReference type="ARBA" id="ARBA00023163"/>
    </source>
</evidence>
<dbReference type="InterPro" id="IPR036390">
    <property type="entry name" value="WH_DNA-bd_sf"/>
</dbReference>
<evidence type="ECO:0000313" key="6">
    <source>
        <dbReference type="EMBL" id="SUM57730.1"/>
    </source>
</evidence>
<dbReference type="OrthoDB" id="2402407at2"/>